<evidence type="ECO:0000313" key="2">
    <source>
        <dbReference type="EnsemblProtists" id="EOD40047"/>
    </source>
</evidence>
<accession>A0A0D3KWB2</accession>
<dbReference type="PaxDb" id="2903-EOD40047"/>
<evidence type="ECO:0008006" key="4">
    <source>
        <dbReference type="Google" id="ProtNLM"/>
    </source>
</evidence>
<reference evidence="3" key="1">
    <citation type="journal article" date="2013" name="Nature">
        <title>Pan genome of the phytoplankton Emiliania underpins its global distribution.</title>
        <authorList>
            <person name="Read B.A."/>
            <person name="Kegel J."/>
            <person name="Klute M.J."/>
            <person name="Kuo A."/>
            <person name="Lefebvre S.C."/>
            <person name="Maumus F."/>
            <person name="Mayer C."/>
            <person name="Miller J."/>
            <person name="Monier A."/>
            <person name="Salamov A."/>
            <person name="Young J."/>
            <person name="Aguilar M."/>
            <person name="Claverie J.M."/>
            <person name="Frickenhaus S."/>
            <person name="Gonzalez K."/>
            <person name="Herman E.K."/>
            <person name="Lin Y.C."/>
            <person name="Napier J."/>
            <person name="Ogata H."/>
            <person name="Sarno A.F."/>
            <person name="Shmutz J."/>
            <person name="Schroeder D."/>
            <person name="de Vargas C."/>
            <person name="Verret F."/>
            <person name="von Dassow P."/>
            <person name="Valentin K."/>
            <person name="Van de Peer Y."/>
            <person name="Wheeler G."/>
            <person name="Dacks J.B."/>
            <person name="Delwiche C.F."/>
            <person name="Dyhrman S.T."/>
            <person name="Glockner G."/>
            <person name="John U."/>
            <person name="Richards T."/>
            <person name="Worden A.Z."/>
            <person name="Zhang X."/>
            <person name="Grigoriev I.V."/>
            <person name="Allen A.E."/>
            <person name="Bidle K."/>
            <person name="Borodovsky M."/>
            <person name="Bowler C."/>
            <person name="Brownlee C."/>
            <person name="Cock J.M."/>
            <person name="Elias M."/>
            <person name="Gladyshev V.N."/>
            <person name="Groth M."/>
            <person name="Guda C."/>
            <person name="Hadaegh A."/>
            <person name="Iglesias-Rodriguez M.D."/>
            <person name="Jenkins J."/>
            <person name="Jones B.M."/>
            <person name="Lawson T."/>
            <person name="Leese F."/>
            <person name="Lindquist E."/>
            <person name="Lobanov A."/>
            <person name="Lomsadze A."/>
            <person name="Malik S.B."/>
            <person name="Marsh M.E."/>
            <person name="Mackinder L."/>
            <person name="Mock T."/>
            <person name="Mueller-Roeber B."/>
            <person name="Pagarete A."/>
            <person name="Parker M."/>
            <person name="Probert I."/>
            <person name="Quesneville H."/>
            <person name="Raines C."/>
            <person name="Rensing S.A."/>
            <person name="Riano-Pachon D.M."/>
            <person name="Richier S."/>
            <person name="Rokitta S."/>
            <person name="Shiraiwa Y."/>
            <person name="Soanes D.M."/>
            <person name="van der Giezen M."/>
            <person name="Wahlund T.M."/>
            <person name="Williams B."/>
            <person name="Wilson W."/>
            <person name="Wolfe G."/>
            <person name="Wurch L.L."/>
        </authorList>
    </citation>
    <scope>NUCLEOTIDE SEQUENCE</scope>
</reference>
<dbReference type="RefSeq" id="XP_005792476.1">
    <property type="nucleotide sequence ID" value="XM_005792419.1"/>
</dbReference>
<name>A0A0D3KWB2_EMIH1</name>
<dbReference type="EnsemblProtists" id="EOD40047">
    <property type="protein sequence ID" value="EOD40047"/>
    <property type="gene ID" value="EMIHUDRAFT_260310"/>
</dbReference>
<organism evidence="2 3">
    <name type="scientific">Emiliania huxleyi (strain CCMP1516)</name>
    <dbReference type="NCBI Taxonomy" id="280463"/>
    <lineage>
        <taxon>Eukaryota</taxon>
        <taxon>Haptista</taxon>
        <taxon>Haptophyta</taxon>
        <taxon>Prymnesiophyceae</taxon>
        <taxon>Isochrysidales</taxon>
        <taxon>Noelaerhabdaceae</taxon>
        <taxon>Emiliania</taxon>
    </lineage>
</organism>
<dbReference type="STRING" id="2903.R1DY51"/>
<dbReference type="HOGENOM" id="CLU_2009934_0_0_1"/>
<keyword evidence="3" id="KW-1185">Reference proteome</keyword>
<proteinExistence type="predicted"/>
<dbReference type="GeneID" id="17285319"/>
<protein>
    <recommendedName>
        <fullName evidence="4">Protein arginine methyltransferase NDUFAF7</fullName>
    </recommendedName>
</protein>
<dbReference type="AlphaFoldDB" id="A0A0D3KWB2"/>
<sequence>HQLTLADFRYWSAEGAPRPSGGPPAVNAPVVQSQSETGGETRDWNGDYLAGPFGEADVMFATSFEALGKLYAHASGGRSGATVSTADFMQRHARLEATTTASGYNPLLKDFVNQAFFVTGEDGG</sequence>
<dbReference type="Proteomes" id="UP000013827">
    <property type="component" value="Unassembled WGS sequence"/>
</dbReference>
<reference evidence="2" key="2">
    <citation type="submission" date="2024-10" db="UniProtKB">
        <authorList>
            <consortium name="EnsemblProtists"/>
        </authorList>
    </citation>
    <scope>IDENTIFICATION</scope>
</reference>
<evidence type="ECO:0000313" key="3">
    <source>
        <dbReference type="Proteomes" id="UP000013827"/>
    </source>
</evidence>
<dbReference type="KEGG" id="ehx:EMIHUDRAFT_260310"/>
<feature type="region of interest" description="Disordered" evidence="1">
    <location>
        <begin position="14"/>
        <end position="46"/>
    </location>
</feature>
<evidence type="ECO:0000256" key="1">
    <source>
        <dbReference type="SAM" id="MobiDB-lite"/>
    </source>
</evidence>